<evidence type="ECO:0000313" key="9">
    <source>
        <dbReference type="EMBL" id="CAL1143010.1"/>
    </source>
</evidence>
<dbReference type="SMART" id="SM00248">
    <property type="entry name" value="ANK"/>
    <property type="match status" value="10"/>
</dbReference>
<dbReference type="Gene3D" id="1.50.40.10">
    <property type="entry name" value="Mitochondrial carrier domain"/>
    <property type="match status" value="1"/>
</dbReference>
<dbReference type="EMBL" id="CAMXCT030001391">
    <property type="protein sequence ID" value="CAL4776947.1"/>
    <property type="molecule type" value="Genomic_DNA"/>
</dbReference>
<keyword evidence="4 6" id="KW-0040">ANK repeat</keyword>
<dbReference type="EMBL" id="CAMXCT020001391">
    <property type="protein sequence ID" value="CAL1143010.1"/>
    <property type="molecule type" value="Genomic_DNA"/>
</dbReference>
<dbReference type="Proteomes" id="UP001152797">
    <property type="component" value="Unassembled WGS sequence"/>
</dbReference>
<feature type="repeat" description="Solcar" evidence="7">
    <location>
        <begin position="84"/>
        <end position="166"/>
    </location>
</feature>
<dbReference type="Pfam" id="PF12796">
    <property type="entry name" value="Ank_2"/>
    <property type="match status" value="2"/>
</dbReference>
<evidence type="ECO:0000256" key="3">
    <source>
        <dbReference type="ARBA" id="ARBA00022737"/>
    </source>
</evidence>
<organism evidence="8">
    <name type="scientific">Cladocopium goreaui</name>
    <dbReference type="NCBI Taxonomy" id="2562237"/>
    <lineage>
        <taxon>Eukaryota</taxon>
        <taxon>Sar</taxon>
        <taxon>Alveolata</taxon>
        <taxon>Dinophyceae</taxon>
        <taxon>Suessiales</taxon>
        <taxon>Symbiodiniaceae</taxon>
        <taxon>Cladocopium</taxon>
    </lineage>
</organism>
<dbReference type="PANTHER" id="PTHR24166:SF48">
    <property type="entry name" value="PROTEIN VAPYRIN"/>
    <property type="match status" value="1"/>
</dbReference>
<dbReference type="InterPro" id="IPR050889">
    <property type="entry name" value="Dendritic_Spine_Reg/Scaffold"/>
</dbReference>
<sequence length="965" mass="104401">MALVAASAATAEAATFPIDFGKTRMQLHSGRQSFVGALVSTIRSEGIGGVYAGIQPAIVRHLIYSSLRISFYEELRHRLTSYTSTSASSALAGLLGGGLAQAIASPADRVKVMLVQGGSRGTAAMVQQIIREEGLKGLYRGVVINVQRAALVNLGELSTYDQAKTSILEHSGLRDGVAVHTLSACCSGLVASVCATPADVVKSRVMAGQASGVLSCVQKTVSEEGLWALWKGFFPNWARLGLRTQDETLDQGFATPIMWPQDAVVCPCPGAHVFCNDCLAASKALCCPLCRNRSEPVVRFLFSLQRPGQCEDWMIDQLMESVSQGNLQIMRILVEWNCPVNIAENDVQPLHIAAQEGHMEVAQFLVEARAFVEASDTDEGATPLGLAAFEGHLEMVQFLVQVRAQLDRFDGEYLTPFMTACSGGHVEVAAYLQLGMLGMERLAARSDPQKCSVWGFTALHIAVEDMCTEVCQWLLRVAQGVVVNALAQYDETILHIAGRMDHWEVIDMMQNPFGRALVDAKTSTGFSALHFACAMGNLSAVDSLLRLRADLNARTAHEVTPLHLATENGHVIVVKLLLLMSAKLNIPCNCFPVHHSLLDWHLPRDSANVLNVQVGARVSFNLAEFQNCSGSQWVSGILEGVELDPDSQDRFDDTQLAGLWKLGLMINTGDITCGVSRYHCMPHLTSTLVENRYVIKNGEAVYIKAPIYCSSGDWILVPGDVGKVVAIYSSGEYEIEGLKDHTKSRYLATRDDLIPFLQEDALHCACRHGHLEIVKELLEAHADLAAGPRTALHCAAQSGHVEVVEALLAARADIDAQWLVSNSALETAVLAGQEALVAHLLHIGAAQCSRRPVEMLAESTAAARIAGLAGHSTELLVAWSVVGLGVQSLLLTMSALPLCDDDGEAMDLWLDRNCLLQLRDLGMDCLLKGDEASAVGISEFLGRVRCCESAHRTCETLGRTQRHKG</sequence>
<reference evidence="8" key="1">
    <citation type="submission" date="2022-10" db="EMBL/GenBank/DDBJ databases">
        <authorList>
            <person name="Chen Y."/>
            <person name="Dougan E. K."/>
            <person name="Chan C."/>
            <person name="Rhodes N."/>
            <person name="Thang M."/>
        </authorList>
    </citation>
    <scope>NUCLEOTIDE SEQUENCE</scope>
</reference>
<dbReference type="OrthoDB" id="448427at2759"/>
<accession>A0A9P1CDQ1</accession>
<dbReference type="PANTHER" id="PTHR24166">
    <property type="entry name" value="ROLLING PEBBLES, ISOFORM B"/>
    <property type="match status" value="1"/>
</dbReference>
<dbReference type="InterPro" id="IPR023395">
    <property type="entry name" value="MCP_dom_sf"/>
</dbReference>
<dbReference type="InterPro" id="IPR018108">
    <property type="entry name" value="MCP_transmembrane"/>
</dbReference>
<keyword evidence="5 7" id="KW-0472">Membrane</keyword>
<dbReference type="Pfam" id="PF13637">
    <property type="entry name" value="Ank_4"/>
    <property type="match status" value="1"/>
</dbReference>
<dbReference type="PROSITE" id="PS50297">
    <property type="entry name" value="ANK_REP_REGION"/>
    <property type="match status" value="6"/>
</dbReference>
<proteinExistence type="predicted"/>
<evidence type="ECO:0000256" key="1">
    <source>
        <dbReference type="ARBA" id="ARBA00004141"/>
    </source>
</evidence>
<dbReference type="AlphaFoldDB" id="A0A9P1CDQ1"/>
<feature type="repeat" description="ANK" evidence="6">
    <location>
        <begin position="524"/>
        <end position="556"/>
    </location>
</feature>
<comment type="caution">
    <text evidence="8">The sequence shown here is derived from an EMBL/GenBank/DDBJ whole genome shotgun (WGS) entry which is preliminary data.</text>
</comment>
<dbReference type="GO" id="GO:0016020">
    <property type="term" value="C:membrane"/>
    <property type="evidence" value="ECO:0007669"/>
    <property type="project" value="UniProtKB-SubCell"/>
</dbReference>
<feature type="repeat" description="ANK" evidence="6">
    <location>
        <begin position="557"/>
        <end position="589"/>
    </location>
</feature>
<evidence type="ECO:0000256" key="2">
    <source>
        <dbReference type="ARBA" id="ARBA00022692"/>
    </source>
</evidence>
<dbReference type="Pfam" id="PF00023">
    <property type="entry name" value="Ank"/>
    <property type="match status" value="1"/>
</dbReference>
<feature type="repeat" description="ANK" evidence="6">
    <location>
        <begin position="379"/>
        <end position="411"/>
    </location>
</feature>
<name>A0A9P1CDQ1_9DINO</name>
<evidence type="ECO:0000256" key="5">
    <source>
        <dbReference type="ARBA" id="ARBA00023136"/>
    </source>
</evidence>
<feature type="repeat" description="ANK" evidence="6">
    <location>
        <begin position="787"/>
        <end position="816"/>
    </location>
</feature>
<evidence type="ECO:0000313" key="8">
    <source>
        <dbReference type="EMBL" id="CAI3989635.1"/>
    </source>
</evidence>
<dbReference type="InterPro" id="IPR036770">
    <property type="entry name" value="Ankyrin_rpt-contain_sf"/>
</dbReference>
<feature type="repeat" description="Solcar" evidence="7">
    <location>
        <begin position="1"/>
        <end position="78"/>
    </location>
</feature>
<dbReference type="SUPFAM" id="SSF103506">
    <property type="entry name" value="Mitochondrial carrier"/>
    <property type="match status" value="1"/>
</dbReference>
<dbReference type="SUPFAM" id="SSF48403">
    <property type="entry name" value="Ankyrin repeat"/>
    <property type="match status" value="2"/>
</dbReference>
<keyword evidence="11" id="KW-1185">Reference proteome</keyword>
<comment type="subcellular location">
    <subcellularLocation>
        <location evidence="1">Membrane</location>
        <topology evidence="1">Multi-pass membrane protein</topology>
    </subcellularLocation>
</comment>
<dbReference type="PROSITE" id="PS50088">
    <property type="entry name" value="ANK_REPEAT"/>
    <property type="match status" value="6"/>
</dbReference>
<dbReference type="InterPro" id="IPR002110">
    <property type="entry name" value="Ankyrin_rpt"/>
</dbReference>
<protein>
    <submittedName>
        <fullName evidence="10">Mitochondrial uncoupling protein 3 (AtPUMP3)</fullName>
    </submittedName>
</protein>
<keyword evidence="2 7" id="KW-0812">Transmembrane</keyword>
<evidence type="ECO:0000313" key="10">
    <source>
        <dbReference type="EMBL" id="CAL4776947.1"/>
    </source>
</evidence>
<evidence type="ECO:0000256" key="6">
    <source>
        <dbReference type="PROSITE-ProRule" id="PRU00023"/>
    </source>
</evidence>
<dbReference type="EMBL" id="CAMXCT010001391">
    <property type="protein sequence ID" value="CAI3989635.1"/>
    <property type="molecule type" value="Genomic_DNA"/>
</dbReference>
<keyword evidence="3" id="KW-0677">Repeat</keyword>
<dbReference type="Gene3D" id="1.25.40.20">
    <property type="entry name" value="Ankyrin repeat-containing domain"/>
    <property type="match status" value="3"/>
</dbReference>
<feature type="repeat" description="ANK" evidence="6">
    <location>
        <begin position="757"/>
        <end position="789"/>
    </location>
</feature>
<gene>
    <name evidence="8" type="ORF">C1SCF055_LOCUS16694</name>
</gene>
<feature type="repeat" description="Solcar" evidence="7">
    <location>
        <begin position="175"/>
        <end position="257"/>
    </location>
</feature>
<evidence type="ECO:0000313" key="11">
    <source>
        <dbReference type="Proteomes" id="UP001152797"/>
    </source>
</evidence>
<evidence type="ECO:0000256" key="7">
    <source>
        <dbReference type="PROSITE-ProRule" id="PRU00282"/>
    </source>
</evidence>
<reference evidence="9" key="2">
    <citation type="submission" date="2024-04" db="EMBL/GenBank/DDBJ databases">
        <authorList>
            <person name="Chen Y."/>
            <person name="Shah S."/>
            <person name="Dougan E. K."/>
            <person name="Thang M."/>
            <person name="Chan C."/>
        </authorList>
    </citation>
    <scope>NUCLEOTIDE SEQUENCE [LARGE SCALE GENOMIC DNA]</scope>
</reference>
<feature type="repeat" description="ANK" evidence="6">
    <location>
        <begin position="345"/>
        <end position="377"/>
    </location>
</feature>
<dbReference type="PROSITE" id="PS50920">
    <property type="entry name" value="SOLCAR"/>
    <property type="match status" value="3"/>
</dbReference>
<evidence type="ECO:0000256" key="4">
    <source>
        <dbReference type="ARBA" id="ARBA00023043"/>
    </source>
</evidence>
<dbReference type="Pfam" id="PF00153">
    <property type="entry name" value="Mito_carr"/>
    <property type="match status" value="3"/>
</dbReference>